<organism evidence="2 3">
    <name type="scientific">Coniella lustricola</name>
    <dbReference type="NCBI Taxonomy" id="2025994"/>
    <lineage>
        <taxon>Eukaryota</taxon>
        <taxon>Fungi</taxon>
        <taxon>Dikarya</taxon>
        <taxon>Ascomycota</taxon>
        <taxon>Pezizomycotina</taxon>
        <taxon>Sordariomycetes</taxon>
        <taxon>Sordariomycetidae</taxon>
        <taxon>Diaporthales</taxon>
        <taxon>Schizoparmaceae</taxon>
        <taxon>Coniella</taxon>
    </lineage>
</organism>
<dbReference type="Pfam" id="PF01636">
    <property type="entry name" value="APH"/>
    <property type="match status" value="1"/>
</dbReference>
<gene>
    <name evidence="2" type="ORF">BD289DRAFT_420152</name>
</gene>
<dbReference type="Gene3D" id="3.30.200.20">
    <property type="entry name" value="Phosphorylase Kinase, domain 1"/>
    <property type="match status" value="1"/>
</dbReference>
<feature type="domain" description="Aminoglycoside phosphotransferase" evidence="1">
    <location>
        <begin position="146"/>
        <end position="280"/>
    </location>
</feature>
<sequence length="376" mass="42160">MASETPAEDAVQAQILKELDPTAYACTSLRKLSGGTANYIFQGQLKNTLSDGTFQVVIKHGEAFSASSTSLKLPTKRCILEKDSLAVVRNLPAATSSSCSVRTPRLLDFISTSNTQVLECLPESLNLKAYVLKHYSSTAASSLKQPMIEVGRGLGRWLRSFHDWAASPAQRDHFCALARKNTEMRDIKFKYNYELLLARVDAHPDLLSTAKTVFEQVLSMIRAELQDDEKLQAIHGDFWTGNILLPDTRIESDRQTPLFVIDWEMVQLWLPQLDLGQMIAELYELHLYKNITAGLWLIEGFVAGYGFVSDDFALRTALHVGTHLVGFGSMVPGWGTAQQARNVVEVGRDIVLRAWDKDTDWFQNHDLARLFQHVTD</sequence>
<dbReference type="InParanoid" id="A0A2T3AN36"/>
<dbReference type="Gene3D" id="3.90.1200.10">
    <property type="match status" value="1"/>
</dbReference>
<dbReference type="SUPFAM" id="SSF56112">
    <property type="entry name" value="Protein kinase-like (PK-like)"/>
    <property type="match status" value="1"/>
</dbReference>
<evidence type="ECO:0000313" key="3">
    <source>
        <dbReference type="Proteomes" id="UP000241462"/>
    </source>
</evidence>
<dbReference type="STRING" id="2025994.A0A2T3AN36"/>
<accession>A0A2T3AN36</accession>
<dbReference type="Proteomes" id="UP000241462">
    <property type="component" value="Unassembled WGS sequence"/>
</dbReference>
<dbReference type="InterPro" id="IPR011009">
    <property type="entry name" value="Kinase-like_dom_sf"/>
</dbReference>
<name>A0A2T3AN36_9PEZI</name>
<protein>
    <submittedName>
        <fullName evidence="2">Kinase-like domain-containing protein</fullName>
    </submittedName>
</protein>
<dbReference type="InterPro" id="IPR002575">
    <property type="entry name" value="Aminoglycoside_PTrfase"/>
</dbReference>
<keyword evidence="2" id="KW-0808">Transferase</keyword>
<evidence type="ECO:0000313" key="2">
    <source>
        <dbReference type="EMBL" id="PSS03768.1"/>
    </source>
</evidence>
<reference evidence="2 3" key="1">
    <citation type="journal article" date="2018" name="Mycol. Prog.">
        <title>Coniella lustricola, a new species from submerged detritus.</title>
        <authorList>
            <person name="Raudabaugh D.B."/>
            <person name="Iturriaga T."/>
            <person name="Carver A."/>
            <person name="Mondo S."/>
            <person name="Pangilinan J."/>
            <person name="Lipzen A."/>
            <person name="He G."/>
            <person name="Amirebrahimi M."/>
            <person name="Grigoriev I.V."/>
            <person name="Miller A.N."/>
        </authorList>
    </citation>
    <scope>NUCLEOTIDE SEQUENCE [LARGE SCALE GENOMIC DNA]</scope>
    <source>
        <strain evidence="2 3">B22-T-1</strain>
    </source>
</reference>
<evidence type="ECO:0000259" key="1">
    <source>
        <dbReference type="Pfam" id="PF01636"/>
    </source>
</evidence>
<keyword evidence="3" id="KW-1185">Reference proteome</keyword>
<proteinExistence type="predicted"/>
<dbReference type="AlphaFoldDB" id="A0A2T3AN36"/>
<dbReference type="OrthoDB" id="25129at2759"/>
<dbReference type="GO" id="GO:0016301">
    <property type="term" value="F:kinase activity"/>
    <property type="evidence" value="ECO:0007669"/>
    <property type="project" value="UniProtKB-KW"/>
</dbReference>
<keyword evidence="2" id="KW-0418">Kinase</keyword>
<dbReference type="EMBL" id="KZ678373">
    <property type="protein sequence ID" value="PSS03768.1"/>
    <property type="molecule type" value="Genomic_DNA"/>
</dbReference>